<evidence type="ECO:0000313" key="4">
    <source>
        <dbReference type="Proteomes" id="UP000325797"/>
    </source>
</evidence>
<evidence type="ECO:0000256" key="2">
    <source>
        <dbReference type="SAM" id="SignalP"/>
    </source>
</evidence>
<dbReference type="RefSeq" id="WP_151120487.1">
    <property type="nucleotide sequence ID" value="NZ_CP042582.1"/>
</dbReference>
<feature type="compositionally biased region" description="Gly residues" evidence="1">
    <location>
        <begin position="29"/>
        <end position="54"/>
    </location>
</feature>
<dbReference type="Proteomes" id="UP000325797">
    <property type="component" value="Chromosome"/>
</dbReference>
<evidence type="ECO:0000313" key="3">
    <source>
        <dbReference type="EMBL" id="QEX25208.1"/>
    </source>
</evidence>
<dbReference type="EMBL" id="CP042582">
    <property type="protein sequence ID" value="QEX25208.1"/>
    <property type="molecule type" value="Genomic_DNA"/>
</dbReference>
<evidence type="ECO:0000256" key="1">
    <source>
        <dbReference type="SAM" id="MobiDB-lite"/>
    </source>
</evidence>
<accession>A0A5J6N5M2</accession>
<keyword evidence="2" id="KW-0732">Signal</keyword>
<feature type="region of interest" description="Disordered" evidence="1">
    <location>
        <begin position="26"/>
        <end position="60"/>
    </location>
</feature>
<name>A0A5J6N5M2_9PROT</name>
<reference evidence="3 4" key="1">
    <citation type="submission" date="2019-08" db="EMBL/GenBank/DDBJ databases">
        <title>Hyperibacter terrae gen. nov., sp. nov. and Hyperibacter viscosus sp. nov., two new members in the family Rhodospirillaceae isolated from the rhizosphere of Hypericum perforatum.</title>
        <authorList>
            <person name="Noviana Z."/>
        </authorList>
    </citation>
    <scope>NUCLEOTIDE SEQUENCE [LARGE SCALE GENOMIC DNA]</scope>
    <source>
        <strain evidence="3 4">R5959</strain>
    </source>
</reference>
<dbReference type="AlphaFoldDB" id="A0A5J6N5M2"/>
<dbReference type="KEGG" id="hadh:FRZ61_51550"/>
<gene>
    <name evidence="3" type="ORF">FRZ61_51550</name>
</gene>
<feature type="chain" id="PRO_5023940265" evidence="2">
    <location>
        <begin position="25"/>
        <end position="193"/>
    </location>
</feature>
<keyword evidence="4" id="KW-1185">Reference proteome</keyword>
<dbReference type="OrthoDB" id="9846243at2"/>
<proteinExistence type="predicted"/>
<protein>
    <submittedName>
        <fullName evidence="3">Uncharacterized protein</fullName>
    </submittedName>
</protein>
<feature type="signal peptide" evidence="2">
    <location>
        <begin position="1"/>
        <end position="24"/>
    </location>
</feature>
<organism evidence="3 4">
    <name type="scientific">Hypericibacter adhaerens</name>
    <dbReference type="NCBI Taxonomy" id="2602016"/>
    <lineage>
        <taxon>Bacteria</taxon>
        <taxon>Pseudomonadati</taxon>
        <taxon>Pseudomonadota</taxon>
        <taxon>Alphaproteobacteria</taxon>
        <taxon>Rhodospirillales</taxon>
        <taxon>Dongiaceae</taxon>
        <taxon>Hypericibacter</taxon>
    </lineage>
</organism>
<sequence>MRNRIAAILVAALMVVGGLGAALADSQKGGQGSSSGGTSGSGTGSGSGGGGSSGSNGPFQPISVQGWDGGAYRNKDGSVYCELSDDYGNGVSLYVGWDKYGFYLVIIDPNVLKMEPWSDFETEVSIDKIYRGKVPAYSYDADELELDFAEDTKGINALRKGERLTLIEWDHWYTLYGTGAAIGAVQDCYSRYR</sequence>